<evidence type="ECO:0000313" key="2">
    <source>
        <dbReference type="EMBL" id="OGZ10748.1"/>
    </source>
</evidence>
<name>A0A1G2DD81_9BACT</name>
<evidence type="ECO:0008006" key="4">
    <source>
        <dbReference type="Google" id="ProtNLM"/>
    </source>
</evidence>
<feature type="signal peptide" evidence="1">
    <location>
        <begin position="1"/>
        <end position="23"/>
    </location>
</feature>
<evidence type="ECO:0000256" key="1">
    <source>
        <dbReference type="SAM" id="SignalP"/>
    </source>
</evidence>
<dbReference type="STRING" id="1798664.A3C93_05525"/>
<proteinExistence type="predicted"/>
<comment type="caution">
    <text evidence="2">The sequence shown here is derived from an EMBL/GenBank/DDBJ whole genome shotgun (WGS) entry which is preliminary data.</text>
</comment>
<protein>
    <recommendedName>
        <fullName evidence="4">Right handed beta helix domain-containing protein</fullName>
    </recommendedName>
</protein>
<dbReference type="EMBL" id="MHLO01000046">
    <property type="protein sequence ID" value="OGZ10748.1"/>
    <property type="molecule type" value="Genomic_DNA"/>
</dbReference>
<feature type="chain" id="PRO_5009582522" description="Right handed beta helix domain-containing protein" evidence="1">
    <location>
        <begin position="24"/>
        <end position="1256"/>
    </location>
</feature>
<dbReference type="GO" id="GO:0006629">
    <property type="term" value="P:lipid metabolic process"/>
    <property type="evidence" value="ECO:0007669"/>
    <property type="project" value="InterPro"/>
</dbReference>
<dbReference type="Proteomes" id="UP000178636">
    <property type="component" value="Unassembled WGS sequence"/>
</dbReference>
<gene>
    <name evidence="2" type="ORF">A3C93_05525</name>
</gene>
<dbReference type="InterPro" id="IPR029058">
    <property type="entry name" value="AB_hydrolase_fold"/>
</dbReference>
<dbReference type="AlphaFoldDB" id="A0A1G2DD81"/>
<accession>A0A1G2DD81</accession>
<dbReference type="GO" id="GO:0008374">
    <property type="term" value="F:O-acyltransferase activity"/>
    <property type="evidence" value="ECO:0007669"/>
    <property type="project" value="InterPro"/>
</dbReference>
<reference evidence="2 3" key="1">
    <citation type="journal article" date="2016" name="Nat. Commun.">
        <title>Thousands of microbial genomes shed light on interconnected biogeochemical processes in an aquifer system.</title>
        <authorList>
            <person name="Anantharaman K."/>
            <person name="Brown C.T."/>
            <person name="Hug L.A."/>
            <person name="Sharon I."/>
            <person name="Castelle C.J."/>
            <person name="Probst A.J."/>
            <person name="Thomas B.C."/>
            <person name="Singh A."/>
            <person name="Wilkins M.J."/>
            <person name="Karaoz U."/>
            <person name="Brodie E.L."/>
            <person name="Williams K.H."/>
            <person name="Hubbard S.S."/>
            <person name="Banfield J.F."/>
        </authorList>
    </citation>
    <scope>NUCLEOTIDE SEQUENCE [LARGE SCALE GENOMIC DNA]</scope>
</reference>
<dbReference type="Pfam" id="PF02450">
    <property type="entry name" value="LCAT"/>
    <property type="match status" value="1"/>
</dbReference>
<dbReference type="Gene3D" id="3.40.50.1820">
    <property type="entry name" value="alpha/beta hydrolase"/>
    <property type="match status" value="1"/>
</dbReference>
<sequence length="1256" mass="133301">MRRAFKLLLALWLLCTFPIAALAATIVADPVTGDAVWTKEGSPYVVYYATVPMGSSLTVLPGTVVKIYPGAIFSVSGSLHAGAPDAVEQVIFTSLRDDTAGGDTNEDGAATTPSAGDWRNITVELGGSVTIENAAIRYGGAAAGYDFVCFAYCGFTYFSDSQLFNHGGELNVGTTTFTESAHTHVEQTAGLTHIADSDLIGAALAVRGKGGSLTLSRNYFSSNTAGFNVVRTALYLAGNAFAGTPENEVDPYSTYVSDGRNTVAEGESAILRMGGIAADVARTLPREGFVYVLGGTIASGGSLTIAPGAVMKMHPGGQLLVLGSLTAGDSASPLWTLITSFNDDTVGGDTNADDAATSPAVGDWGNITVATGGVAAFHHTAFRYGGARTNYAYRCDFGLCGYFAVTQSQLLNFGGTLMVDDGRFTSAPTHVDTNGGATTLVDTDFTGTTDGVQNVIAGSLDMEGSSIDDILLGSTGLNVRSGASATVVGNWWGSANGPTHPGNIGGDGAVIDGDASYTPWLSEAPDLEAPVFVQPATTTLRAPIATTPPACTENCNSNVLFLPGLQASRLYEPTPCDEYGCTWRLWEPAGDVLVRELFLTEDGTSTNEGVHTSDVVDEAFGFGPNIYETFIDSMNELRSEGTIEDWAATPYDWRFSPQEILRRGIPLPNGISYLTPTESPYILGQLKRLAASSRTGRVTIVAHSYGGIIAKELLRELGDEEAARFVDRLILVASPQTGTPQAMGGLLHGFDQGIPAGAPLLLHESTARELGENMPSAYYLLPTARYFADVGTPLATFANASPVLTHAYDWYGGFLNSVTEMRDFLLGVEGRIEPAEEDTLTPNVLNAMMLADAGATHATLDAWTPPAGIEVLQIAGWGIDTLAGLSYSQKKRGDTYSWQFEPMLVEDGDGTVVVPSALAMDSAPENITNWWVNLQDYDSLTRTGRSHPDILEVEGVRSIIRNTLTNTGAGLPSYISLTTPPQNDEEKKLRFFLHSPLSLHLYDGEGNHTGISTTTGTIEHGISGAYYREFGEVKYITVSTSLASTTLRLVLDGEASGFFDLKIEEVEGDTVVATTTFVDVPTSTSTLVTMEFTDGTIAGAGALAVDEDGNGTTDFSLAPKEGEVVTLPPPSPTYNFNGFLQPVNDTTYHPEQAPSVFKGGSTIPVKFQIKDGAGTPIQATTTPLWLTPERDFPMSAAIGESTYSLGSTNGNTFRWDATNEQYIYHWSTKGVTAGYWYRVFAKLDDGKTYSVTVGLR</sequence>
<dbReference type="PANTHER" id="PTHR11440">
    <property type="entry name" value="LECITHIN-CHOLESTEROL ACYLTRANSFERASE-RELATED"/>
    <property type="match status" value="1"/>
</dbReference>
<dbReference type="InterPro" id="IPR003386">
    <property type="entry name" value="LACT/PDAT_acylTrfase"/>
</dbReference>
<keyword evidence="1" id="KW-0732">Signal</keyword>
<dbReference type="SUPFAM" id="SSF53474">
    <property type="entry name" value="alpha/beta-Hydrolases"/>
    <property type="match status" value="1"/>
</dbReference>
<evidence type="ECO:0000313" key="3">
    <source>
        <dbReference type="Proteomes" id="UP000178636"/>
    </source>
</evidence>
<organism evidence="2 3">
    <name type="scientific">Candidatus Lloydbacteria bacterium RIFCSPHIGHO2_02_FULL_54_17</name>
    <dbReference type="NCBI Taxonomy" id="1798664"/>
    <lineage>
        <taxon>Bacteria</taxon>
        <taxon>Candidatus Lloydiibacteriota</taxon>
    </lineage>
</organism>
<dbReference type="NCBIfam" id="NF038114">
    <property type="entry name" value="rightmost"/>
    <property type="match status" value="1"/>
</dbReference>